<name>A7EZC3_SCLS1</name>
<dbReference type="KEGG" id="ssl:SS1G_10690"/>
<keyword evidence="2" id="KW-1185">Reference proteome</keyword>
<sequence>MWTGDSIPIPGYLSGETIGSQPSNGFTNWICFDNGMEKARYHQLDCRASVRCHILSFVMGMEFFYQFGLKETVGNLIGSSHQIVLGIGESIFSVQFYERVQCIFSDATYPRDVMCVEGISFGIVKFINGEAQTRLSMYCGCSKPFGPF</sequence>
<dbReference type="RefSeq" id="XP_001588243.1">
    <property type="nucleotide sequence ID" value="XM_001588193.1"/>
</dbReference>
<reference evidence="2" key="1">
    <citation type="journal article" date="2011" name="PLoS Genet.">
        <title>Genomic analysis of the necrotrophic fungal pathogens Sclerotinia sclerotiorum and Botrytis cinerea.</title>
        <authorList>
            <person name="Amselem J."/>
            <person name="Cuomo C.A."/>
            <person name="van Kan J.A."/>
            <person name="Viaud M."/>
            <person name="Benito E.P."/>
            <person name="Couloux A."/>
            <person name="Coutinho P.M."/>
            <person name="de Vries R.P."/>
            <person name="Dyer P.S."/>
            <person name="Fillinger S."/>
            <person name="Fournier E."/>
            <person name="Gout L."/>
            <person name="Hahn M."/>
            <person name="Kohn L."/>
            <person name="Lapalu N."/>
            <person name="Plummer K.M."/>
            <person name="Pradier J.M."/>
            <person name="Quevillon E."/>
            <person name="Sharon A."/>
            <person name="Simon A."/>
            <person name="ten Have A."/>
            <person name="Tudzynski B."/>
            <person name="Tudzynski P."/>
            <person name="Wincker P."/>
            <person name="Andrew M."/>
            <person name="Anthouard V."/>
            <person name="Beever R.E."/>
            <person name="Beffa R."/>
            <person name="Benoit I."/>
            <person name="Bouzid O."/>
            <person name="Brault B."/>
            <person name="Chen Z."/>
            <person name="Choquer M."/>
            <person name="Collemare J."/>
            <person name="Cotton P."/>
            <person name="Danchin E.G."/>
            <person name="Da Silva C."/>
            <person name="Gautier A."/>
            <person name="Giraud C."/>
            <person name="Giraud T."/>
            <person name="Gonzalez C."/>
            <person name="Grossetete S."/>
            <person name="Guldener U."/>
            <person name="Henrissat B."/>
            <person name="Howlett B.J."/>
            <person name="Kodira C."/>
            <person name="Kretschmer M."/>
            <person name="Lappartient A."/>
            <person name="Leroch M."/>
            <person name="Levis C."/>
            <person name="Mauceli E."/>
            <person name="Neuveglise C."/>
            <person name="Oeser B."/>
            <person name="Pearson M."/>
            <person name="Poulain J."/>
            <person name="Poussereau N."/>
            <person name="Quesneville H."/>
            <person name="Rascle C."/>
            <person name="Schumacher J."/>
            <person name="Segurens B."/>
            <person name="Sexton A."/>
            <person name="Silva E."/>
            <person name="Sirven C."/>
            <person name="Soanes D.M."/>
            <person name="Talbot N.J."/>
            <person name="Templeton M."/>
            <person name="Yandava C."/>
            <person name="Yarden O."/>
            <person name="Zeng Q."/>
            <person name="Rollins J.A."/>
            <person name="Lebrun M.H."/>
            <person name="Dickman M."/>
        </authorList>
    </citation>
    <scope>NUCLEOTIDE SEQUENCE [LARGE SCALE GENOMIC DNA]</scope>
    <source>
        <strain evidence="2">ATCC 18683 / 1980 / Ss-1</strain>
    </source>
</reference>
<evidence type="ECO:0000313" key="1">
    <source>
        <dbReference type="EMBL" id="EDN94815.1"/>
    </source>
</evidence>
<organism evidence="1 2">
    <name type="scientific">Sclerotinia sclerotiorum (strain ATCC 18683 / 1980 / Ss-1)</name>
    <name type="common">White mold</name>
    <name type="synonym">Whetzelinia sclerotiorum</name>
    <dbReference type="NCBI Taxonomy" id="665079"/>
    <lineage>
        <taxon>Eukaryota</taxon>
        <taxon>Fungi</taxon>
        <taxon>Dikarya</taxon>
        <taxon>Ascomycota</taxon>
        <taxon>Pezizomycotina</taxon>
        <taxon>Leotiomycetes</taxon>
        <taxon>Helotiales</taxon>
        <taxon>Sclerotiniaceae</taxon>
        <taxon>Sclerotinia</taxon>
    </lineage>
</organism>
<dbReference type="Proteomes" id="UP000001312">
    <property type="component" value="Unassembled WGS sequence"/>
</dbReference>
<accession>A7EZC3</accession>
<dbReference type="InParanoid" id="A7EZC3"/>
<evidence type="ECO:0000313" key="2">
    <source>
        <dbReference type="Proteomes" id="UP000001312"/>
    </source>
</evidence>
<protein>
    <submittedName>
        <fullName evidence="1">Uncharacterized protein</fullName>
    </submittedName>
</protein>
<dbReference type="EMBL" id="CH476636">
    <property type="protein sequence ID" value="EDN94815.1"/>
    <property type="molecule type" value="Genomic_DNA"/>
</dbReference>
<dbReference type="GeneID" id="5484604"/>
<dbReference type="AlphaFoldDB" id="A7EZC3"/>
<proteinExistence type="predicted"/>
<gene>
    <name evidence="1" type="ORF">SS1G_10690</name>
</gene>